<dbReference type="EMBL" id="JARK01001351">
    <property type="protein sequence ID" value="EYC23446.1"/>
    <property type="molecule type" value="Genomic_DNA"/>
</dbReference>
<dbReference type="AlphaFoldDB" id="A0A016V844"/>
<accession>A0A016V844</accession>
<keyword evidence="2" id="KW-1185">Reference proteome</keyword>
<protein>
    <submittedName>
        <fullName evidence="1">Uncharacterized protein</fullName>
    </submittedName>
</protein>
<dbReference type="Proteomes" id="UP000024635">
    <property type="component" value="Unassembled WGS sequence"/>
</dbReference>
<evidence type="ECO:0000313" key="1">
    <source>
        <dbReference type="EMBL" id="EYC23446.1"/>
    </source>
</evidence>
<evidence type="ECO:0000313" key="2">
    <source>
        <dbReference type="Proteomes" id="UP000024635"/>
    </source>
</evidence>
<sequence length="86" mass="9947">MLGEREVRFIFIDLLPAFCGHTRMDEQLHEQTQLTRLSPTKEETRCPENTFMVTYRVCGKNCCAVTTVFTSQFSSEKISFFLMGIV</sequence>
<comment type="caution">
    <text evidence="1">The sequence shown here is derived from an EMBL/GenBank/DDBJ whole genome shotgun (WGS) entry which is preliminary data.</text>
</comment>
<gene>
    <name evidence="1" type="primary">Acey_s0015.g2652</name>
    <name evidence="1" type="ORF">Y032_0015g2652</name>
</gene>
<name>A0A016V844_9BILA</name>
<proteinExistence type="predicted"/>
<organism evidence="1 2">
    <name type="scientific">Ancylostoma ceylanicum</name>
    <dbReference type="NCBI Taxonomy" id="53326"/>
    <lineage>
        <taxon>Eukaryota</taxon>
        <taxon>Metazoa</taxon>
        <taxon>Ecdysozoa</taxon>
        <taxon>Nematoda</taxon>
        <taxon>Chromadorea</taxon>
        <taxon>Rhabditida</taxon>
        <taxon>Rhabditina</taxon>
        <taxon>Rhabditomorpha</taxon>
        <taxon>Strongyloidea</taxon>
        <taxon>Ancylostomatidae</taxon>
        <taxon>Ancylostomatinae</taxon>
        <taxon>Ancylostoma</taxon>
    </lineage>
</organism>
<reference evidence="2" key="1">
    <citation type="journal article" date="2015" name="Nat. Genet.">
        <title>The genome and transcriptome of the zoonotic hookworm Ancylostoma ceylanicum identify infection-specific gene families.</title>
        <authorList>
            <person name="Schwarz E.M."/>
            <person name="Hu Y."/>
            <person name="Antoshechkin I."/>
            <person name="Miller M.M."/>
            <person name="Sternberg P.W."/>
            <person name="Aroian R.V."/>
        </authorList>
    </citation>
    <scope>NUCLEOTIDE SEQUENCE</scope>
    <source>
        <strain evidence="2">HY135</strain>
    </source>
</reference>